<dbReference type="PANTHER" id="PTHR23530">
    <property type="entry name" value="TRANSPORT PROTEIN-RELATED"/>
    <property type="match status" value="1"/>
</dbReference>
<evidence type="ECO:0000313" key="4">
    <source>
        <dbReference type="Proteomes" id="UP000501676"/>
    </source>
</evidence>
<dbReference type="InterPro" id="IPR053160">
    <property type="entry name" value="MFS_DHA3_Transporter"/>
</dbReference>
<feature type="transmembrane region" description="Helical" evidence="2">
    <location>
        <begin position="236"/>
        <end position="255"/>
    </location>
</feature>
<dbReference type="Gene3D" id="1.20.1250.20">
    <property type="entry name" value="MFS general substrate transporter like domains"/>
    <property type="match status" value="1"/>
</dbReference>
<dbReference type="Proteomes" id="UP000501676">
    <property type="component" value="Chromosome"/>
</dbReference>
<dbReference type="GO" id="GO:0005886">
    <property type="term" value="C:plasma membrane"/>
    <property type="evidence" value="ECO:0007669"/>
    <property type="project" value="UniProtKB-SubCell"/>
</dbReference>
<comment type="subcellular location">
    <subcellularLocation>
        <location evidence="1">Cell membrane</location>
        <topology evidence="1">Multi-pass membrane protein</topology>
    </subcellularLocation>
</comment>
<proteinExistence type="predicted"/>
<accession>A0A6G7BAA4</accession>
<dbReference type="PANTHER" id="PTHR23530:SF1">
    <property type="entry name" value="PERMEASE, MAJOR FACILITATOR SUPERFAMILY-RELATED"/>
    <property type="match status" value="1"/>
</dbReference>
<name>A0A6G7BAA4_9LACO</name>
<sequence length="415" mass="46421">MENNMHTLPTSLQRNIFVYYSVAAIYMLSISLPHAILTPLLIQKGLSFADIATIQVAFSIAVALCEIPSGILSDAFSRRTVYLWSKFLIIAFFLIIYFAHGLQAMTIAWFIYGISAALDSGTIGNEIILRVRDHCDHSGESSAKMVDTLVRLDTRIATICMIISGFLGSFIYQQIGFSLYWFSLLGATICIVIIFICFPAKNIGTIPQGNSASITKIKHVFTEGLRELIDNKNVRIYFCALATTQIFFQSHFQFWQSFFLEIGMQQHSLGLLYVLFQSVSLVVSFVSMRGILARYKLASILPYVLCATLFCIILLLTSVNIYIKIFAYSIFVAIFWIISNDINAQLRQNLTEKALSTLTSLASMMTRIASIIVLSILSVLLHLLPVHVVIPLMFAIAMITTLASYLYASYKNANC</sequence>
<feature type="transmembrane region" description="Helical" evidence="2">
    <location>
        <begin position="364"/>
        <end position="384"/>
    </location>
</feature>
<reference evidence="3 4" key="1">
    <citation type="submission" date="2020-02" db="EMBL/GenBank/DDBJ databases">
        <title>Complete genome sequences of six Lactobacillus iners strains isolated from the human vagina.</title>
        <authorList>
            <person name="France M.T."/>
            <person name="Rutt L."/>
            <person name="Narina S."/>
            <person name="Arbaugh S."/>
            <person name="Humphrys M.S."/>
            <person name="Ma B."/>
            <person name="Hayward M.R."/>
            <person name="Relman D."/>
            <person name="Kwon D.S."/>
            <person name="Ravel J."/>
        </authorList>
    </citation>
    <scope>NUCLEOTIDE SEQUENCE [LARGE SCALE GENOMIC DNA]</scope>
    <source>
        <strain evidence="3 4">C0210C1</strain>
    </source>
</reference>
<gene>
    <name evidence="3" type="ORF">G6Z83_05030</name>
</gene>
<evidence type="ECO:0000256" key="1">
    <source>
        <dbReference type="ARBA" id="ARBA00004651"/>
    </source>
</evidence>
<feature type="transmembrane region" description="Helical" evidence="2">
    <location>
        <begin position="390"/>
        <end position="408"/>
    </location>
</feature>
<feature type="transmembrane region" description="Helical" evidence="2">
    <location>
        <begin position="325"/>
        <end position="343"/>
    </location>
</feature>
<dbReference type="InterPro" id="IPR011701">
    <property type="entry name" value="MFS"/>
</dbReference>
<feature type="transmembrane region" description="Helical" evidence="2">
    <location>
        <begin position="152"/>
        <end position="172"/>
    </location>
</feature>
<organism evidence="3 4">
    <name type="scientific">Lactobacillus iners</name>
    <dbReference type="NCBI Taxonomy" id="147802"/>
    <lineage>
        <taxon>Bacteria</taxon>
        <taxon>Bacillati</taxon>
        <taxon>Bacillota</taxon>
        <taxon>Bacilli</taxon>
        <taxon>Lactobacillales</taxon>
        <taxon>Lactobacillaceae</taxon>
        <taxon>Lactobacillus</taxon>
    </lineage>
</organism>
<evidence type="ECO:0000313" key="3">
    <source>
        <dbReference type="EMBL" id="QIH24423.1"/>
    </source>
</evidence>
<evidence type="ECO:0000256" key="2">
    <source>
        <dbReference type="SAM" id="Phobius"/>
    </source>
</evidence>
<keyword evidence="2" id="KW-1133">Transmembrane helix</keyword>
<feature type="transmembrane region" description="Helical" evidence="2">
    <location>
        <begin position="16"/>
        <end position="36"/>
    </location>
</feature>
<feature type="transmembrane region" description="Helical" evidence="2">
    <location>
        <begin position="178"/>
        <end position="198"/>
    </location>
</feature>
<keyword evidence="2" id="KW-0812">Transmembrane</keyword>
<dbReference type="AlphaFoldDB" id="A0A6G7BAA4"/>
<dbReference type="InterPro" id="IPR036259">
    <property type="entry name" value="MFS_trans_sf"/>
</dbReference>
<dbReference type="EMBL" id="CP049228">
    <property type="protein sequence ID" value="QIH24423.1"/>
    <property type="molecule type" value="Genomic_DNA"/>
</dbReference>
<feature type="transmembrane region" description="Helical" evidence="2">
    <location>
        <begin position="81"/>
        <end position="100"/>
    </location>
</feature>
<feature type="transmembrane region" description="Helical" evidence="2">
    <location>
        <begin position="300"/>
        <end position="319"/>
    </location>
</feature>
<dbReference type="Pfam" id="PF07690">
    <property type="entry name" value="MFS_1"/>
    <property type="match status" value="1"/>
</dbReference>
<feature type="transmembrane region" description="Helical" evidence="2">
    <location>
        <begin position="106"/>
        <end position="131"/>
    </location>
</feature>
<feature type="transmembrane region" description="Helical" evidence="2">
    <location>
        <begin position="267"/>
        <end position="288"/>
    </location>
</feature>
<dbReference type="CDD" id="cd06174">
    <property type="entry name" value="MFS"/>
    <property type="match status" value="1"/>
</dbReference>
<feature type="transmembrane region" description="Helical" evidence="2">
    <location>
        <begin position="48"/>
        <end position="69"/>
    </location>
</feature>
<keyword evidence="2" id="KW-0472">Membrane</keyword>
<protein>
    <submittedName>
        <fullName evidence="3">MFS transporter</fullName>
    </submittedName>
</protein>
<dbReference type="SUPFAM" id="SSF103473">
    <property type="entry name" value="MFS general substrate transporter"/>
    <property type="match status" value="1"/>
</dbReference>
<dbReference type="GO" id="GO:0022857">
    <property type="term" value="F:transmembrane transporter activity"/>
    <property type="evidence" value="ECO:0007669"/>
    <property type="project" value="InterPro"/>
</dbReference>